<comment type="caution">
    <text evidence="1">The sequence shown here is derived from an EMBL/GenBank/DDBJ whole genome shotgun (WGS) entry which is preliminary data.</text>
</comment>
<evidence type="ECO:0000313" key="1">
    <source>
        <dbReference type="EMBL" id="MBB2180406.1"/>
    </source>
</evidence>
<protein>
    <recommendedName>
        <fullName evidence="3">HNH endonuclease</fullName>
    </recommendedName>
</protein>
<accession>A0A7W4JFM5</accession>
<dbReference type="AlphaFoldDB" id="A0A7W4JFM5"/>
<evidence type="ECO:0000313" key="2">
    <source>
        <dbReference type="Proteomes" id="UP000525623"/>
    </source>
</evidence>
<organism evidence="1 2">
    <name type="scientific">Gluconacetobacter tumulicola</name>
    <dbReference type="NCBI Taxonomy" id="1017177"/>
    <lineage>
        <taxon>Bacteria</taxon>
        <taxon>Pseudomonadati</taxon>
        <taxon>Pseudomonadota</taxon>
        <taxon>Alphaproteobacteria</taxon>
        <taxon>Acetobacterales</taxon>
        <taxon>Acetobacteraceae</taxon>
        <taxon>Gluconacetobacter</taxon>
    </lineage>
</organism>
<dbReference type="Proteomes" id="UP000525623">
    <property type="component" value="Unassembled WGS sequence"/>
</dbReference>
<proteinExistence type="predicted"/>
<evidence type="ECO:0008006" key="3">
    <source>
        <dbReference type="Google" id="ProtNLM"/>
    </source>
</evidence>
<sequence length="288" mass="33331">MFFEMLEKVKRLQPVPETLRMLFLRSGNLCAFPNCSHLMMTADGTFVGQICHIEGALEGGERFNPHMTNEQRRHESNLLLMCHAHHKITDDVNQFPTAAMRQIKQNHERRFSDPSYIMLQSIQDWTSSSAPSGVKNLARISQSLKWSLSSEELRENIEELNSYIETFHRIPLETRHFLGQIAYRMQYASKTFGLPREGAYEFMPVKDVESVFNLSSSQVNQIFSQMRHYRLGAVEEISCEGINPPYGAFLFDLPSGWPLWIDLAEFCANENIDIREISNEMKFEILDI</sequence>
<name>A0A7W4JFM5_9PROT</name>
<reference evidence="1 2" key="1">
    <citation type="submission" date="2020-04" db="EMBL/GenBank/DDBJ databases">
        <title>Description of novel Gluconacetobacter.</title>
        <authorList>
            <person name="Sombolestani A."/>
        </authorList>
    </citation>
    <scope>NUCLEOTIDE SEQUENCE [LARGE SCALE GENOMIC DNA]</scope>
    <source>
        <strain evidence="1 2">LMG 27725</strain>
    </source>
</reference>
<gene>
    <name evidence="1" type="ORF">HLH29_14780</name>
</gene>
<keyword evidence="2" id="KW-1185">Reference proteome</keyword>
<dbReference type="EMBL" id="JABEQL010000023">
    <property type="protein sequence ID" value="MBB2180406.1"/>
    <property type="molecule type" value="Genomic_DNA"/>
</dbReference>